<feature type="region of interest" description="Disordered" evidence="2">
    <location>
        <begin position="181"/>
        <end position="245"/>
    </location>
</feature>
<comment type="caution">
    <text evidence="4">The sequence shown here is derived from an EMBL/GenBank/DDBJ whole genome shotgun (WGS) entry which is preliminary data.</text>
</comment>
<name>A0ABR1XRM9_9PEZI</name>
<feature type="compositionally biased region" description="Basic and acidic residues" evidence="2">
    <location>
        <begin position="332"/>
        <end position="352"/>
    </location>
</feature>
<feature type="compositionally biased region" description="Basic and acidic residues" evidence="2">
    <location>
        <begin position="304"/>
        <end position="313"/>
    </location>
</feature>
<keyword evidence="1" id="KW-0862">Zinc</keyword>
<dbReference type="Proteomes" id="UP001456524">
    <property type="component" value="Unassembled WGS sequence"/>
</dbReference>
<feature type="region of interest" description="Disordered" evidence="2">
    <location>
        <begin position="539"/>
        <end position="573"/>
    </location>
</feature>
<feature type="region of interest" description="Disordered" evidence="2">
    <location>
        <begin position="425"/>
        <end position="510"/>
    </location>
</feature>
<feature type="region of interest" description="Disordered" evidence="2">
    <location>
        <begin position="794"/>
        <end position="817"/>
    </location>
</feature>
<dbReference type="PANTHER" id="PTHR35391:SF3">
    <property type="entry name" value="FINGER DOMAIN PROTEIN, PUTATIVE (AFU_ORTHOLOGUE AFUA_8G04300)-RELATED"/>
    <property type="match status" value="1"/>
</dbReference>
<organism evidence="4 5">
    <name type="scientific">Phyllosticta citrichinensis</name>
    <dbReference type="NCBI Taxonomy" id="1130410"/>
    <lineage>
        <taxon>Eukaryota</taxon>
        <taxon>Fungi</taxon>
        <taxon>Dikarya</taxon>
        <taxon>Ascomycota</taxon>
        <taxon>Pezizomycotina</taxon>
        <taxon>Dothideomycetes</taxon>
        <taxon>Dothideomycetes incertae sedis</taxon>
        <taxon>Botryosphaeriales</taxon>
        <taxon>Phyllostictaceae</taxon>
        <taxon>Phyllosticta</taxon>
    </lineage>
</organism>
<feature type="compositionally biased region" description="Basic and acidic residues" evidence="2">
    <location>
        <begin position="221"/>
        <end position="233"/>
    </location>
</feature>
<keyword evidence="1" id="KW-0479">Metal-binding</keyword>
<dbReference type="PROSITE" id="PS00028">
    <property type="entry name" value="ZINC_FINGER_C2H2_1"/>
    <property type="match status" value="1"/>
</dbReference>
<feature type="compositionally biased region" description="Polar residues" evidence="2">
    <location>
        <begin position="210"/>
        <end position="220"/>
    </location>
</feature>
<dbReference type="PANTHER" id="PTHR35391">
    <property type="entry name" value="C2H2-TYPE DOMAIN-CONTAINING PROTEIN-RELATED"/>
    <property type="match status" value="1"/>
</dbReference>
<dbReference type="EMBL" id="JBBWUH010000006">
    <property type="protein sequence ID" value="KAK8164299.1"/>
    <property type="molecule type" value="Genomic_DNA"/>
</dbReference>
<evidence type="ECO:0000256" key="2">
    <source>
        <dbReference type="SAM" id="MobiDB-lite"/>
    </source>
</evidence>
<feature type="compositionally biased region" description="Basic and acidic residues" evidence="2">
    <location>
        <begin position="794"/>
        <end position="810"/>
    </location>
</feature>
<evidence type="ECO:0000313" key="4">
    <source>
        <dbReference type="EMBL" id="KAK8164299.1"/>
    </source>
</evidence>
<feature type="compositionally biased region" description="Low complexity" evidence="2">
    <location>
        <begin position="456"/>
        <end position="468"/>
    </location>
</feature>
<keyword evidence="5" id="KW-1185">Reference proteome</keyword>
<proteinExistence type="predicted"/>
<evidence type="ECO:0000256" key="1">
    <source>
        <dbReference type="PROSITE-ProRule" id="PRU00042"/>
    </source>
</evidence>
<feature type="region of interest" description="Disordered" evidence="2">
    <location>
        <begin position="283"/>
        <end position="355"/>
    </location>
</feature>
<dbReference type="InterPro" id="IPR058925">
    <property type="entry name" value="zf-C2H2_AcuF"/>
</dbReference>
<dbReference type="Gene3D" id="3.30.160.60">
    <property type="entry name" value="Classic Zinc Finger"/>
    <property type="match status" value="1"/>
</dbReference>
<evidence type="ECO:0000259" key="3">
    <source>
        <dbReference type="PROSITE" id="PS50157"/>
    </source>
</evidence>
<protein>
    <recommendedName>
        <fullName evidence="3">C2H2-type domain-containing protein</fullName>
    </recommendedName>
</protein>
<evidence type="ECO:0000313" key="5">
    <source>
        <dbReference type="Proteomes" id="UP001456524"/>
    </source>
</evidence>
<reference evidence="4 5" key="1">
    <citation type="journal article" date="2022" name="G3 (Bethesda)">
        <title>Enemy or ally: a genomic approach to elucidate the lifestyle of Phyllosticta citrichinaensis.</title>
        <authorList>
            <person name="Buijs V.A."/>
            <person name="Groenewald J.Z."/>
            <person name="Haridas S."/>
            <person name="LaButti K.M."/>
            <person name="Lipzen A."/>
            <person name="Martin F.M."/>
            <person name="Barry K."/>
            <person name="Grigoriev I.V."/>
            <person name="Crous P.W."/>
            <person name="Seidl M.F."/>
        </authorList>
    </citation>
    <scope>NUCLEOTIDE SEQUENCE [LARGE SCALE GENOMIC DNA]</scope>
    <source>
        <strain evidence="4 5">CBS 129764</strain>
    </source>
</reference>
<dbReference type="Pfam" id="PF26082">
    <property type="entry name" value="zf-C2H2_AcuF"/>
    <property type="match status" value="1"/>
</dbReference>
<dbReference type="InterPro" id="IPR013087">
    <property type="entry name" value="Znf_C2H2_type"/>
</dbReference>
<feature type="domain" description="C2H2-type" evidence="3">
    <location>
        <begin position="767"/>
        <end position="797"/>
    </location>
</feature>
<sequence length="1071" mass="118740">MTPGWSSDPQFNASTQATPNLGHDLLLNGLLLLDDADYPVGPQNPPAVPHGPFLSKADSTLANGNLQPPFFRQTHHGNQLMSPCTTNHSSPRSSIEFVTSASVPQSSRVPPTSFPQFAQSDYAWGLPAPQQQHTPAGTDSPAPGSIDLFDEHQPSIISPEIHVQSCSRANSPSGSEINRYVGKKSNGGRTLGSHLSPYDAEATSDEDSQSDMVLSHSQAHAQRDEDGSWRRDSTSGLAGIGPAERSNVNDALIPSINEMEKLRIADDKKEEVHKWLTNTDRTDASHVDRAAGEANALSPDESGVDTHRVDEPSHLLQSKPTEPPESPAANVEIKDSKEDESYFPRIPRKDTYDMLPQRIQPWNDLPRQPTWDKKYQPESSSAAMQRFQARARDIETASVTATISSFRTRRRSESELASIWSSGGISKQITPSNRPRKSSILDTFKRTPSLLKKKSPPSTTSPKHSLSLDTKVNGSVKRSGSWSRPKSPKAEGRPTNHSRGSGSHGDNLFPSIRNFTAAITRSRSPSQVQPSLSELITGIGGPPMIPLRPESQHDADSDDSEEEPHAPPQVEWPVVPTLDGFAKNAIESSRGRNQDSTTLKIEDFIVKRAAELHYRRYKQLLEQKTQHLRRVRSGACSGIFCPALGGQPKVLPLRVGKDGKTTSGGFRIRSTFDEEEEDLDEGGTVQVSELKKGEPVPPMRRLPAQFECPFCFEVREFLRPSDWTQHVRDDFQPYFCTFRDCDCGKTWGRKADWKRHEMEKHRQLEMFKCNWRDCGKEVARKSNFLQHLLREHKVPRPDNEPKTKGFKDTDFSGPGNQSDKVWLIVNFCRHETSSEPEDEPCPFCGVRSTSWKSLFSHLAKHMEVMSMPITQLVESHDVDVDTILSPVEMNPVQRRRAKSAVTPPVGNMAGHGFNLAVNAPSRDWQLGYYSDLTNTLGTSPSNNMTYPPPQIASPRSQPFQVSQQHLSTYAVENGTGFANQSCLSPYGHKPRTFANNGFYAQEQLHGGYPQAAPALVTDIVPSGQVYQSPVEGPSFGADLPTNLYADNWTFTADSTPYGQGDTMQFVEDDFD</sequence>
<feature type="region of interest" description="Disordered" evidence="2">
    <location>
        <begin position="360"/>
        <end position="379"/>
    </location>
</feature>
<keyword evidence="1" id="KW-0863">Zinc-finger</keyword>
<accession>A0ABR1XRM9</accession>
<dbReference type="PROSITE" id="PS50157">
    <property type="entry name" value="ZINC_FINGER_C2H2_2"/>
    <property type="match status" value="1"/>
</dbReference>
<feature type="compositionally biased region" description="Polar residues" evidence="2">
    <location>
        <begin position="470"/>
        <end position="484"/>
    </location>
</feature>
<dbReference type="SMART" id="SM00355">
    <property type="entry name" value="ZnF_C2H2"/>
    <property type="match status" value="4"/>
</dbReference>
<gene>
    <name evidence="4" type="ORF">IWX90DRAFT_387638</name>
</gene>